<protein>
    <submittedName>
        <fullName evidence="2">Uncharacterized protein</fullName>
    </submittedName>
</protein>
<keyword evidence="3" id="KW-1185">Reference proteome</keyword>
<dbReference type="Proteomes" id="UP000193920">
    <property type="component" value="Unassembled WGS sequence"/>
</dbReference>
<evidence type="ECO:0000256" key="1">
    <source>
        <dbReference type="SAM" id="Phobius"/>
    </source>
</evidence>
<feature type="transmembrane region" description="Helical" evidence="1">
    <location>
        <begin position="199"/>
        <end position="221"/>
    </location>
</feature>
<accession>A0A1Y2BR99</accession>
<keyword evidence="1" id="KW-1133">Transmembrane helix</keyword>
<feature type="transmembrane region" description="Helical" evidence="1">
    <location>
        <begin position="251"/>
        <end position="271"/>
    </location>
</feature>
<proteinExistence type="predicted"/>
<sequence>MYEMEYSYFTINNNDNRVEQWTDAWSYMFTSPYFGLLILTLILSYNNNNWKKPIYRIMILHWIIRALGEGFKSSGTLIYYNDEVHKYSSNNIGMIKKRNEKYNTNKEILYSPDHWKFAQGCGASLNYIGQIIGDWYLYLRTKTVVDNKKQMIFPSIFIILFNFSKAFQIFHFFVLNKDLYQKDHEGVNLTELVEFKASWWKINIVIFLFSFLYEISILWVLKKNVFTEFSKILENENSFLSRFKKISLYRLYITTSISVGALIVLVIFVIGTNKFNSNKDYINAYRGEPVGLDSLQNYAININYYMIYLDQILLKKYTNTKIIKTLNDVLTDNQIDIDSNNELY</sequence>
<feature type="transmembrane region" description="Helical" evidence="1">
    <location>
        <begin position="24"/>
        <end position="46"/>
    </location>
</feature>
<feature type="transmembrane region" description="Helical" evidence="1">
    <location>
        <begin position="152"/>
        <end position="174"/>
    </location>
</feature>
<evidence type="ECO:0000313" key="2">
    <source>
        <dbReference type="EMBL" id="ORY37157.1"/>
    </source>
</evidence>
<dbReference type="AlphaFoldDB" id="A0A1Y2BR99"/>
<evidence type="ECO:0000313" key="3">
    <source>
        <dbReference type="Proteomes" id="UP000193920"/>
    </source>
</evidence>
<keyword evidence="1" id="KW-0812">Transmembrane</keyword>
<dbReference type="EMBL" id="MCOG01000144">
    <property type="protein sequence ID" value="ORY37157.1"/>
    <property type="molecule type" value="Genomic_DNA"/>
</dbReference>
<reference evidence="2 3" key="1">
    <citation type="submission" date="2016-08" db="EMBL/GenBank/DDBJ databases">
        <title>A Parts List for Fungal Cellulosomes Revealed by Comparative Genomics.</title>
        <authorList>
            <consortium name="DOE Joint Genome Institute"/>
            <person name="Haitjema C.H."/>
            <person name="Gilmore S.P."/>
            <person name="Henske J.K."/>
            <person name="Solomon K.V."/>
            <person name="De Groot R."/>
            <person name="Kuo A."/>
            <person name="Mondo S.J."/>
            <person name="Salamov A.A."/>
            <person name="Labutti K."/>
            <person name="Zhao Z."/>
            <person name="Chiniquy J."/>
            <person name="Barry K."/>
            <person name="Brewer H.M."/>
            <person name="Purvine S.O."/>
            <person name="Wright A.T."/>
            <person name="Boxma B."/>
            <person name="Van Alen T."/>
            <person name="Hackstein J.H."/>
            <person name="Baker S.E."/>
            <person name="Grigoriev I.V."/>
            <person name="O'Malley M.A."/>
        </authorList>
    </citation>
    <scope>NUCLEOTIDE SEQUENCE [LARGE SCALE GENOMIC DNA]</scope>
    <source>
        <strain evidence="2 3">G1</strain>
    </source>
</reference>
<name>A0A1Y2BR99_9FUNG</name>
<organism evidence="2 3">
    <name type="scientific">Neocallimastix californiae</name>
    <dbReference type="NCBI Taxonomy" id="1754190"/>
    <lineage>
        <taxon>Eukaryota</taxon>
        <taxon>Fungi</taxon>
        <taxon>Fungi incertae sedis</taxon>
        <taxon>Chytridiomycota</taxon>
        <taxon>Chytridiomycota incertae sedis</taxon>
        <taxon>Neocallimastigomycetes</taxon>
        <taxon>Neocallimastigales</taxon>
        <taxon>Neocallimastigaceae</taxon>
        <taxon>Neocallimastix</taxon>
    </lineage>
</organism>
<dbReference type="OrthoDB" id="10504036at2759"/>
<gene>
    <name evidence="2" type="ORF">LY90DRAFT_672913</name>
</gene>
<comment type="caution">
    <text evidence="2">The sequence shown here is derived from an EMBL/GenBank/DDBJ whole genome shotgun (WGS) entry which is preliminary data.</text>
</comment>
<keyword evidence="1" id="KW-0472">Membrane</keyword>